<dbReference type="RefSeq" id="WP_180569636.1">
    <property type="nucleotide sequence ID" value="NZ_JACCKB010000027.1"/>
</dbReference>
<feature type="transmembrane region" description="Helical" evidence="5">
    <location>
        <begin position="108"/>
        <end position="129"/>
    </location>
</feature>
<dbReference type="PANTHER" id="PTHR37422">
    <property type="entry name" value="TEICHURONIC ACID BIOSYNTHESIS PROTEIN TUAE"/>
    <property type="match status" value="1"/>
</dbReference>
<evidence type="ECO:0000256" key="3">
    <source>
        <dbReference type="ARBA" id="ARBA00022989"/>
    </source>
</evidence>
<dbReference type="EMBL" id="JACCKB010000027">
    <property type="protein sequence ID" value="NYZ67618.1"/>
    <property type="molecule type" value="Genomic_DNA"/>
</dbReference>
<dbReference type="InterPro" id="IPR007016">
    <property type="entry name" value="O-antigen_ligase-rel_domated"/>
</dbReference>
<dbReference type="AlphaFoldDB" id="A0A853IAE3"/>
<feature type="transmembrane region" description="Helical" evidence="5">
    <location>
        <begin position="84"/>
        <end position="101"/>
    </location>
</feature>
<reference evidence="7 8" key="1">
    <citation type="submission" date="2020-07" db="EMBL/GenBank/DDBJ databases">
        <title>Endozoicomonas sp. nov., isolated from sediment.</title>
        <authorList>
            <person name="Gu T."/>
        </authorList>
    </citation>
    <scope>NUCLEOTIDE SEQUENCE [LARGE SCALE GENOMIC DNA]</scope>
    <source>
        <strain evidence="7 8">SM1973</strain>
    </source>
</reference>
<evidence type="ECO:0000256" key="4">
    <source>
        <dbReference type="ARBA" id="ARBA00023136"/>
    </source>
</evidence>
<accession>A0A853IAE3</accession>
<feature type="transmembrane region" description="Helical" evidence="5">
    <location>
        <begin position="346"/>
        <end position="364"/>
    </location>
</feature>
<sequence>MGLSKNIRENLWAILYFVCLVPISVNGISINYTFVLIPVIYIFLYGRIFYPDSYICFFAVVYLIIFLSSLIVNVNNIEFLHRRIISFLIFISMFSLSFIRISHEMERAFVKAIILISILLSLISIIKFFSGGGNSLYFEAKDIVGSQRYGFLYIMAFWLIYMSICNNIIHKFVKNLFIAIVVIGVFLTFSRASVVSLVFSYILYVFFLIISNKYDINKTIVYFLYSIFVSVLIILMLFFLFPMVAEFFSLRLFQFLSNFDSIEENISNSATSEGTRFAIWKYTVIYVLNSPFFGSGYLGIWAIQDNFGSVHNQYFDVLLRTGILGFLIYIYMLLKIGKKLYRNRQSMFFGYVGVIVFGLFHETFKESQGLFILSFILLMSFKCYDNISSNFVD</sequence>
<protein>
    <submittedName>
        <fullName evidence="7">O-antigen ligase family protein</fullName>
    </submittedName>
</protein>
<dbReference type="Pfam" id="PF04932">
    <property type="entry name" value="Wzy_C"/>
    <property type="match status" value="1"/>
</dbReference>
<keyword evidence="4 5" id="KW-0472">Membrane</keyword>
<organism evidence="7 8">
    <name type="scientific">Spartinivicinus marinus</name>
    <dbReference type="NCBI Taxonomy" id="2994442"/>
    <lineage>
        <taxon>Bacteria</taxon>
        <taxon>Pseudomonadati</taxon>
        <taxon>Pseudomonadota</taxon>
        <taxon>Gammaproteobacteria</taxon>
        <taxon>Oceanospirillales</taxon>
        <taxon>Zooshikellaceae</taxon>
        <taxon>Spartinivicinus</taxon>
    </lineage>
</organism>
<name>A0A853IAE3_9GAMM</name>
<evidence type="ECO:0000256" key="1">
    <source>
        <dbReference type="ARBA" id="ARBA00004141"/>
    </source>
</evidence>
<feature type="transmembrane region" description="Helical" evidence="5">
    <location>
        <begin position="221"/>
        <end position="241"/>
    </location>
</feature>
<proteinExistence type="predicted"/>
<keyword evidence="2 5" id="KW-0812">Transmembrane</keyword>
<evidence type="ECO:0000256" key="5">
    <source>
        <dbReference type="SAM" id="Phobius"/>
    </source>
</evidence>
<gene>
    <name evidence="7" type="ORF">H0A36_16520</name>
</gene>
<evidence type="ECO:0000313" key="8">
    <source>
        <dbReference type="Proteomes" id="UP000569732"/>
    </source>
</evidence>
<comment type="caution">
    <text evidence="7">The sequence shown here is derived from an EMBL/GenBank/DDBJ whole genome shotgun (WGS) entry which is preliminary data.</text>
</comment>
<feature type="domain" description="O-antigen ligase-related" evidence="6">
    <location>
        <begin position="177"/>
        <end position="330"/>
    </location>
</feature>
<dbReference type="GO" id="GO:0016020">
    <property type="term" value="C:membrane"/>
    <property type="evidence" value="ECO:0007669"/>
    <property type="project" value="UniProtKB-SubCell"/>
</dbReference>
<dbReference type="InterPro" id="IPR051533">
    <property type="entry name" value="WaaL-like"/>
</dbReference>
<evidence type="ECO:0000259" key="6">
    <source>
        <dbReference type="Pfam" id="PF04932"/>
    </source>
</evidence>
<evidence type="ECO:0000256" key="2">
    <source>
        <dbReference type="ARBA" id="ARBA00022692"/>
    </source>
</evidence>
<keyword evidence="3 5" id="KW-1133">Transmembrane helix</keyword>
<feature type="transmembrane region" description="Helical" evidence="5">
    <location>
        <begin position="12"/>
        <end position="42"/>
    </location>
</feature>
<feature type="transmembrane region" description="Helical" evidence="5">
    <location>
        <begin position="315"/>
        <end position="334"/>
    </location>
</feature>
<dbReference type="Proteomes" id="UP000569732">
    <property type="component" value="Unassembled WGS sequence"/>
</dbReference>
<comment type="subcellular location">
    <subcellularLocation>
        <location evidence="1">Membrane</location>
        <topology evidence="1">Multi-pass membrane protein</topology>
    </subcellularLocation>
</comment>
<feature type="transmembrane region" description="Helical" evidence="5">
    <location>
        <begin position="176"/>
        <end position="209"/>
    </location>
</feature>
<evidence type="ECO:0000313" key="7">
    <source>
        <dbReference type="EMBL" id="NYZ67618.1"/>
    </source>
</evidence>
<keyword evidence="8" id="KW-1185">Reference proteome</keyword>
<feature type="transmembrane region" description="Helical" evidence="5">
    <location>
        <begin position="149"/>
        <end position="169"/>
    </location>
</feature>
<keyword evidence="7" id="KW-0436">Ligase</keyword>
<dbReference type="GO" id="GO:0016874">
    <property type="term" value="F:ligase activity"/>
    <property type="evidence" value="ECO:0007669"/>
    <property type="project" value="UniProtKB-KW"/>
</dbReference>
<dbReference type="PANTHER" id="PTHR37422:SF17">
    <property type="entry name" value="O-ANTIGEN LIGASE"/>
    <property type="match status" value="1"/>
</dbReference>
<feature type="transmembrane region" description="Helical" evidence="5">
    <location>
        <begin position="54"/>
        <end position="72"/>
    </location>
</feature>
<feature type="transmembrane region" description="Helical" evidence="5">
    <location>
        <begin position="284"/>
        <end position="303"/>
    </location>
</feature>